<feature type="chain" id="PRO_5035226379" description="ADP-ribosyl cyclase/cyclic ADP-ribose hydrolase" evidence="5">
    <location>
        <begin position="22"/>
        <end position="309"/>
    </location>
</feature>
<feature type="domain" description="TIR" evidence="6">
    <location>
        <begin position="56"/>
        <end position="214"/>
    </location>
</feature>
<dbReference type="Gene3D" id="3.40.50.10140">
    <property type="entry name" value="Toll/interleukin-1 receptor homology (TIR) domain"/>
    <property type="match status" value="1"/>
</dbReference>
<dbReference type="Proteomes" id="UP000737018">
    <property type="component" value="Unassembled WGS sequence"/>
</dbReference>
<comment type="caution">
    <text evidence="7">The sequence shown here is derived from an EMBL/GenBank/DDBJ whole genome shotgun (WGS) entry which is preliminary data.</text>
</comment>
<keyword evidence="3" id="KW-0520">NAD</keyword>
<evidence type="ECO:0000256" key="2">
    <source>
        <dbReference type="ARBA" id="ARBA00022801"/>
    </source>
</evidence>
<dbReference type="EC" id="3.2.2.6" evidence="1"/>
<evidence type="ECO:0000256" key="4">
    <source>
        <dbReference type="ARBA" id="ARBA00047304"/>
    </source>
</evidence>
<evidence type="ECO:0000313" key="7">
    <source>
        <dbReference type="EMBL" id="KAF3964826.1"/>
    </source>
</evidence>
<feature type="signal peptide" evidence="5">
    <location>
        <begin position="1"/>
        <end position="21"/>
    </location>
</feature>
<keyword evidence="8" id="KW-1185">Reference proteome</keyword>
<dbReference type="PROSITE" id="PS50104">
    <property type="entry name" value="TIR"/>
    <property type="match status" value="1"/>
</dbReference>
<dbReference type="FunFam" id="3.40.50.10140:FF:000007">
    <property type="entry name" value="Disease resistance protein (TIR-NBS-LRR class)"/>
    <property type="match status" value="1"/>
</dbReference>
<gene>
    <name evidence="7" type="ORF">CMV_010931</name>
</gene>
<dbReference type="AlphaFoldDB" id="A0A8J4W0E5"/>
<dbReference type="EMBL" id="JRKL02001306">
    <property type="protein sequence ID" value="KAF3964826.1"/>
    <property type="molecule type" value="Genomic_DNA"/>
</dbReference>
<evidence type="ECO:0000313" key="8">
    <source>
        <dbReference type="Proteomes" id="UP000737018"/>
    </source>
</evidence>
<dbReference type="GO" id="GO:0007165">
    <property type="term" value="P:signal transduction"/>
    <property type="evidence" value="ECO:0007669"/>
    <property type="project" value="InterPro"/>
</dbReference>
<dbReference type="InterPro" id="IPR035897">
    <property type="entry name" value="Toll_tir_struct_dom_sf"/>
</dbReference>
<reference evidence="7" key="1">
    <citation type="submission" date="2020-03" db="EMBL/GenBank/DDBJ databases">
        <title>Castanea mollissima Vanexum genome sequencing.</title>
        <authorList>
            <person name="Staton M."/>
        </authorList>
    </citation>
    <scope>NUCLEOTIDE SEQUENCE</scope>
    <source>
        <tissue evidence="7">Leaf</tissue>
    </source>
</reference>
<evidence type="ECO:0000256" key="5">
    <source>
        <dbReference type="SAM" id="SignalP"/>
    </source>
</evidence>
<dbReference type="SMART" id="SM00255">
    <property type="entry name" value="TIR"/>
    <property type="match status" value="1"/>
</dbReference>
<dbReference type="PANTHER" id="PTHR32009">
    <property type="entry name" value="TMV RESISTANCE PROTEIN N-LIKE"/>
    <property type="match status" value="1"/>
</dbReference>
<dbReference type="OrthoDB" id="6160824at2759"/>
<evidence type="ECO:0000256" key="3">
    <source>
        <dbReference type="ARBA" id="ARBA00023027"/>
    </source>
</evidence>
<sequence length="309" mass="34555">MAHYFAPPLSVLAPFLFLSLGSTLLLPQLGLCVATMANSVGEENFAPSLSTPILTYENEVFISFHAEDTGTRFTSHLFAALERKRIRAYRGEFIQAELMKAIETSRIAVVVFSKNYATSNWCLDKLVKIMECKRVLNQTVLPIFYDVSPSEVRKHKGNLAEAILNGPEDKVNIWKATLKDVANLAGLHLKPYQPEAEFIEEIVDIIWKILYVESPTSTIPPWRQNDVPGQYSSLIIPQKRIKLQCLIFEFRSKSKPTAAHPSPIRLDRWLFAVGGGSGTSRPVDSSLSLLSFPVFILCRCSLSSSFSES</sequence>
<evidence type="ECO:0000259" key="6">
    <source>
        <dbReference type="PROSITE" id="PS50104"/>
    </source>
</evidence>
<dbReference type="InterPro" id="IPR000157">
    <property type="entry name" value="TIR_dom"/>
</dbReference>
<dbReference type="Pfam" id="PF01582">
    <property type="entry name" value="TIR"/>
    <property type="match status" value="1"/>
</dbReference>
<dbReference type="PANTHER" id="PTHR32009:SF39">
    <property type="entry name" value="TIR DOMAIN-CONTAINING PROTEIN"/>
    <property type="match status" value="1"/>
</dbReference>
<dbReference type="GO" id="GO:0061809">
    <property type="term" value="F:NAD+ nucleosidase activity, cyclic ADP-ribose generating"/>
    <property type="evidence" value="ECO:0007669"/>
    <property type="project" value="UniProtKB-EC"/>
</dbReference>
<accession>A0A8J4W0E5</accession>
<keyword evidence="5" id="KW-0732">Signal</keyword>
<comment type="catalytic activity">
    <reaction evidence="4">
        <text>NAD(+) + H2O = ADP-D-ribose + nicotinamide + H(+)</text>
        <dbReference type="Rhea" id="RHEA:16301"/>
        <dbReference type="ChEBI" id="CHEBI:15377"/>
        <dbReference type="ChEBI" id="CHEBI:15378"/>
        <dbReference type="ChEBI" id="CHEBI:17154"/>
        <dbReference type="ChEBI" id="CHEBI:57540"/>
        <dbReference type="ChEBI" id="CHEBI:57967"/>
        <dbReference type="EC" id="3.2.2.6"/>
    </reaction>
    <physiologicalReaction direction="left-to-right" evidence="4">
        <dbReference type="Rhea" id="RHEA:16302"/>
    </physiologicalReaction>
</comment>
<name>A0A8J4W0E5_9ROSI</name>
<organism evidence="7 8">
    <name type="scientific">Castanea mollissima</name>
    <name type="common">Chinese chestnut</name>
    <dbReference type="NCBI Taxonomy" id="60419"/>
    <lineage>
        <taxon>Eukaryota</taxon>
        <taxon>Viridiplantae</taxon>
        <taxon>Streptophyta</taxon>
        <taxon>Embryophyta</taxon>
        <taxon>Tracheophyta</taxon>
        <taxon>Spermatophyta</taxon>
        <taxon>Magnoliopsida</taxon>
        <taxon>eudicotyledons</taxon>
        <taxon>Gunneridae</taxon>
        <taxon>Pentapetalae</taxon>
        <taxon>rosids</taxon>
        <taxon>fabids</taxon>
        <taxon>Fagales</taxon>
        <taxon>Fagaceae</taxon>
        <taxon>Castanea</taxon>
    </lineage>
</organism>
<keyword evidence="2" id="KW-0378">Hydrolase</keyword>
<proteinExistence type="predicted"/>
<evidence type="ECO:0000256" key="1">
    <source>
        <dbReference type="ARBA" id="ARBA00011982"/>
    </source>
</evidence>
<dbReference type="SUPFAM" id="SSF52200">
    <property type="entry name" value="Toll/Interleukin receptor TIR domain"/>
    <property type="match status" value="1"/>
</dbReference>
<protein>
    <recommendedName>
        <fullName evidence="1">ADP-ribosyl cyclase/cyclic ADP-ribose hydrolase</fullName>
        <ecNumber evidence="1">3.2.2.6</ecNumber>
    </recommendedName>
</protein>